<dbReference type="Proteomes" id="UP000251251">
    <property type="component" value="Segment"/>
</dbReference>
<accession>A0A2Z2GSX3</accession>
<reference evidence="3" key="1">
    <citation type="submission" date="2017-04" db="EMBL/GenBank/DDBJ databases">
        <title>Genome sequence and comparative analysis of three virulent Lactococcus garvieae phages, novel phages with genome architecture linking the 936 group phages of Lactococcus lactis.</title>
        <authorList>
            <person name="Hoai T.D."/>
            <person name="Nishiki I."/>
            <person name="Yoshida T."/>
            <person name="Nakai T."/>
        </authorList>
    </citation>
    <scope>NUCLEOTIDE SEQUENCE [LARGE SCALE GENOMIC DNA]</scope>
</reference>
<gene>
    <name evidence="3" type="ORF">PLgW1_56</name>
</gene>
<evidence type="ECO:0000313" key="4">
    <source>
        <dbReference type="Proteomes" id="UP000251251"/>
    </source>
</evidence>
<sequence>MTTGLIIIATAIVIAVGTALWYLYDEYKTYQDKYEWMRSQRDKARHELSRAQKEIQLMKKAQQSKAKQITMNVNVDTDEVVSKVMQGVNKKIEDIKNKEQVFIKVDGKEINSNKLKEIILKEENGNKNNFLK</sequence>
<proteinExistence type="predicted"/>
<feature type="transmembrane region" description="Helical" evidence="2">
    <location>
        <begin position="6"/>
        <end position="24"/>
    </location>
</feature>
<keyword evidence="2" id="KW-0472">Membrane</keyword>
<evidence type="ECO:0000256" key="1">
    <source>
        <dbReference type="SAM" id="Coils"/>
    </source>
</evidence>
<keyword evidence="4" id="KW-1185">Reference proteome</keyword>
<feature type="coiled-coil region" evidence="1">
    <location>
        <begin position="34"/>
        <end position="61"/>
    </location>
</feature>
<evidence type="ECO:0000256" key="2">
    <source>
        <dbReference type="SAM" id="Phobius"/>
    </source>
</evidence>
<keyword evidence="1" id="KW-0175">Coiled coil</keyword>
<keyword evidence="2" id="KW-1133">Transmembrane helix</keyword>
<keyword evidence="2" id="KW-0812">Transmembrane</keyword>
<dbReference type="EMBL" id="KY888143">
    <property type="protein sequence ID" value="ARQ94867.1"/>
    <property type="molecule type" value="Genomic_DNA"/>
</dbReference>
<evidence type="ECO:0000313" key="3">
    <source>
        <dbReference type="EMBL" id="ARQ94867.1"/>
    </source>
</evidence>
<name>A0A2Z2GSX3_9CAUD</name>
<organism evidence="3 4">
    <name type="scientific">Lactococcus phage PLgW-1</name>
    <dbReference type="NCBI Taxonomy" id="1983536"/>
    <lineage>
        <taxon>Viruses</taxon>
        <taxon>Duplodnaviria</taxon>
        <taxon>Heunggongvirae</taxon>
        <taxon>Uroviricota</taxon>
        <taxon>Caudoviricetes</taxon>
        <taxon>Uwajimavirus</taxon>
        <taxon>Uwajimavirus PLgW1</taxon>
    </lineage>
</organism>
<protein>
    <submittedName>
        <fullName evidence="3">Uncharacterized protein</fullName>
    </submittedName>
</protein>